<organism evidence="1">
    <name type="scientific">marine metagenome</name>
    <dbReference type="NCBI Taxonomy" id="408172"/>
    <lineage>
        <taxon>unclassified sequences</taxon>
        <taxon>metagenomes</taxon>
        <taxon>ecological metagenomes</taxon>
    </lineage>
</organism>
<accession>A0A381VWB2</accession>
<proteinExistence type="predicted"/>
<name>A0A381VWB2_9ZZZZ</name>
<sequence>MGIIFIYGLSVGVYKIFPYEALDSSLDIIIEEKSIEDNQFIIQADLDSLIKIDDELDIIQKRNDLIEFFWNGGWNLEYQKMYLQDSVTLSGLHSLQYSKELPEVQHDIPDYNNFQNLKRIDKLTVEMEYEVNSISYLFIPEQSNQKLILYHHGHDEDFLFGKNTIQFFLDKNFTVLAMTMPLVGMNNQPIVEIDGLGEMKLISHNQFGLLKEKNFNPMKFFVHPIQINLNFLEKEHGFKRYSIIGLSGGGWTAVVYSAIDDRISDSFSVAGSIPFYLRVSERDIGDYEQTNIDLYEITNYLELYVLSAYGDDRKHTQIFNKNDPCCYPGNGYESYEFFIKDKLLQLGKGNFQIFIDDTHTEHKISNTALEYIAKNIG</sequence>
<dbReference type="Gene3D" id="3.40.50.1820">
    <property type="entry name" value="alpha/beta hydrolase"/>
    <property type="match status" value="1"/>
</dbReference>
<dbReference type="AlphaFoldDB" id="A0A381VWB2"/>
<dbReference type="SUPFAM" id="SSF53474">
    <property type="entry name" value="alpha/beta-Hydrolases"/>
    <property type="match status" value="1"/>
</dbReference>
<gene>
    <name evidence="1" type="ORF">METZ01_LOCUS96791</name>
</gene>
<protein>
    <submittedName>
        <fullName evidence="1">Uncharacterized protein</fullName>
    </submittedName>
</protein>
<dbReference type="EMBL" id="UINC01009820">
    <property type="protein sequence ID" value="SVA43937.1"/>
    <property type="molecule type" value="Genomic_DNA"/>
</dbReference>
<evidence type="ECO:0000313" key="1">
    <source>
        <dbReference type="EMBL" id="SVA43937.1"/>
    </source>
</evidence>
<reference evidence="1" key="1">
    <citation type="submission" date="2018-05" db="EMBL/GenBank/DDBJ databases">
        <authorList>
            <person name="Lanie J.A."/>
            <person name="Ng W.-L."/>
            <person name="Kazmierczak K.M."/>
            <person name="Andrzejewski T.M."/>
            <person name="Davidsen T.M."/>
            <person name="Wayne K.J."/>
            <person name="Tettelin H."/>
            <person name="Glass J.I."/>
            <person name="Rusch D."/>
            <person name="Podicherti R."/>
            <person name="Tsui H.-C.T."/>
            <person name="Winkler M.E."/>
        </authorList>
    </citation>
    <scope>NUCLEOTIDE SEQUENCE</scope>
</reference>
<dbReference type="InterPro" id="IPR029058">
    <property type="entry name" value="AB_hydrolase_fold"/>
</dbReference>